<evidence type="ECO:0000313" key="2">
    <source>
        <dbReference type="Proteomes" id="UP001177021"/>
    </source>
</evidence>
<accession>A0ACB0J4H6</accession>
<sequence>MACSKQFITQLLHSSSRSSLLKPSRPFFYNSIKNYGQEVKEKKSHLVKERASSTADEFLRVAEEKANETPKVKSQTSDKTIDAAEEATKSNSKFEDVKNRYKDH</sequence>
<evidence type="ECO:0000313" key="1">
    <source>
        <dbReference type="EMBL" id="CAJ2639854.1"/>
    </source>
</evidence>
<proteinExistence type="predicted"/>
<name>A0ACB0J4H6_TRIPR</name>
<organism evidence="1 2">
    <name type="scientific">Trifolium pratense</name>
    <name type="common">Red clover</name>
    <dbReference type="NCBI Taxonomy" id="57577"/>
    <lineage>
        <taxon>Eukaryota</taxon>
        <taxon>Viridiplantae</taxon>
        <taxon>Streptophyta</taxon>
        <taxon>Embryophyta</taxon>
        <taxon>Tracheophyta</taxon>
        <taxon>Spermatophyta</taxon>
        <taxon>Magnoliopsida</taxon>
        <taxon>eudicotyledons</taxon>
        <taxon>Gunneridae</taxon>
        <taxon>Pentapetalae</taxon>
        <taxon>rosids</taxon>
        <taxon>fabids</taxon>
        <taxon>Fabales</taxon>
        <taxon>Fabaceae</taxon>
        <taxon>Papilionoideae</taxon>
        <taxon>50 kb inversion clade</taxon>
        <taxon>NPAAA clade</taxon>
        <taxon>Hologalegina</taxon>
        <taxon>IRL clade</taxon>
        <taxon>Trifolieae</taxon>
        <taxon>Trifolium</taxon>
    </lineage>
</organism>
<dbReference type="EMBL" id="CASHSV030000024">
    <property type="protein sequence ID" value="CAJ2639854.1"/>
    <property type="molecule type" value="Genomic_DNA"/>
</dbReference>
<gene>
    <name evidence="1" type="ORF">MILVUS5_LOCUS9803</name>
</gene>
<comment type="caution">
    <text evidence="1">The sequence shown here is derived from an EMBL/GenBank/DDBJ whole genome shotgun (WGS) entry which is preliminary data.</text>
</comment>
<reference evidence="1" key="1">
    <citation type="submission" date="2023-10" db="EMBL/GenBank/DDBJ databases">
        <authorList>
            <person name="Rodriguez Cubillos JULIANA M."/>
            <person name="De Vega J."/>
        </authorList>
    </citation>
    <scope>NUCLEOTIDE SEQUENCE</scope>
</reference>
<dbReference type="Proteomes" id="UP001177021">
    <property type="component" value="Unassembled WGS sequence"/>
</dbReference>
<protein>
    <submittedName>
        <fullName evidence="1">Uncharacterized protein</fullName>
    </submittedName>
</protein>
<keyword evidence="2" id="KW-1185">Reference proteome</keyword>